<dbReference type="Proteomes" id="UP000789759">
    <property type="component" value="Unassembled WGS sequence"/>
</dbReference>
<comment type="caution">
    <text evidence="1">The sequence shown here is derived from an EMBL/GenBank/DDBJ whole genome shotgun (WGS) entry which is preliminary data.</text>
</comment>
<accession>A0A9N9FXF7</accession>
<sequence length="170" mass="19076">MLGKVIIILVTFLLRDTFGGIAVTFQISNILTISYIKNNPNFFNYCDKQLNDIVQGYALRKLAYGALKLSANDDPPTFFSDINGIGRLVIANPYDPDYHNKENLTKNTEQCDDAKHNPYNVFPQIHLYINGKMFSKQEQTDLGQFILYGGHQSDPSKLSKDGHGKITPSG</sequence>
<dbReference type="EMBL" id="CAJVQA010003115">
    <property type="protein sequence ID" value="CAG8566899.1"/>
    <property type="molecule type" value="Genomic_DNA"/>
</dbReference>
<reference evidence="1" key="1">
    <citation type="submission" date="2021-06" db="EMBL/GenBank/DDBJ databases">
        <authorList>
            <person name="Kallberg Y."/>
            <person name="Tangrot J."/>
            <person name="Rosling A."/>
        </authorList>
    </citation>
    <scope>NUCLEOTIDE SEQUENCE</scope>
    <source>
        <strain evidence="1">FL966</strain>
    </source>
</reference>
<protein>
    <submittedName>
        <fullName evidence="1">682_t:CDS:1</fullName>
    </submittedName>
</protein>
<evidence type="ECO:0000313" key="2">
    <source>
        <dbReference type="Proteomes" id="UP000789759"/>
    </source>
</evidence>
<organism evidence="1 2">
    <name type="scientific">Cetraspora pellucida</name>
    <dbReference type="NCBI Taxonomy" id="1433469"/>
    <lineage>
        <taxon>Eukaryota</taxon>
        <taxon>Fungi</taxon>
        <taxon>Fungi incertae sedis</taxon>
        <taxon>Mucoromycota</taxon>
        <taxon>Glomeromycotina</taxon>
        <taxon>Glomeromycetes</taxon>
        <taxon>Diversisporales</taxon>
        <taxon>Gigasporaceae</taxon>
        <taxon>Cetraspora</taxon>
    </lineage>
</organism>
<dbReference type="AlphaFoldDB" id="A0A9N9FXF7"/>
<dbReference type="OrthoDB" id="2356644at2759"/>
<keyword evidence="2" id="KW-1185">Reference proteome</keyword>
<gene>
    <name evidence="1" type="ORF">CPELLU_LOCUS5471</name>
</gene>
<name>A0A9N9FXF7_9GLOM</name>
<proteinExistence type="predicted"/>
<evidence type="ECO:0000313" key="1">
    <source>
        <dbReference type="EMBL" id="CAG8566899.1"/>
    </source>
</evidence>